<dbReference type="RefSeq" id="WP_132745786.1">
    <property type="nucleotide sequence ID" value="NZ_SLXK01000010.1"/>
</dbReference>
<dbReference type="InterPro" id="IPR007837">
    <property type="entry name" value="DinB"/>
</dbReference>
<evidence type="ECO:0000256" key="4">
    <source>
        <dbReference type="SAM" id="Coils"/>
    </source>
</evidence>
<dbReference type="PANTHER" id="PTHR37302">
    <property type="entry name" value="SLR1116 PROTEIN"/>
    <property type="match status" value="1"/>
</dbReference>
<dbReference type="PANTHER" id="PTHR37302:SF1">
    <property type="entry name" value="PROTEIN DINB"/>
    <property type="match status" value="1"/>
</dbReference>
<feature type="binding site" evidence="3">
    <location>
        <position position="139"/>
    </location>
    <ligand>
        <name>a divalent metal cation</name>
        <dbReference type="ChEBI" id="CHEBI:60240"/>
    </ligand>
</feature>
<feature type="coiled-coil region" evidence="4">
    <location>
        <begin position="83"/>
        <end position="110"/>
    </location>
</feature>
<sequence length="166" mass="19318">MNYAIDMYGYNVWANKTIINRLKELPNDVYQKEITSVFPSVSSVLAHIYIADRGWLGVLSGKEMKEAFAMEDELRERTEKMGIEEMETMFNDLSEQYKAFLEQNNDLDKKTILNNTWTGKRETSLSEIVLHVVNHGTYHRGNITAMLRQMGHASVMTDYGLYWYSK</sequence>
<evidence type="ECO:0000313" key="6">
    <source>
        <dbReference type="Proteomes" id="UP000295416"/>
    </source>
</evidence>
<dbReference type="AlphaFoldDB" id="A0A4R2P3X9"/>
<evidence type="ECO:0000256" key="2">
    <source>
        <dbReference type="ARBA" id="ARBA00022723"/>
    </source>
</evidence>
<name>A0A4R2P3X9_9BACL</name>
<keyword evidence="4" id="KW-0175">Coiled coil</keyword>
<comment type="similarity">
    <text evidence="1">Belongs to the DinB family.</text>
</comment>
<organism evidence="5 6">
    <name type="scientific">Scopulibacillus darangshiensis</name>
    <dbReference type="NCBI Taxonomy" id="442528"/>
    <lineage>
        <taxon>Bacteria</taxon>
        <taxon>Bacillati</taxon>
        <taxon>Bacillota</taxon>
        <taxon>Bacilli</taxon>
        <taxon>Bacillales</taxon>
        <taxon>Sporolactobacillaceae</taxon>
        <taxon>Scopulibacillus</taxon>
    </lineage>
</organism>
<feature type="binding site" evidence="3">
    <location>
        <position position="47"/>
    </location>
    <ligand>
        <name>a divalent metal cation</name>
        <dbReference type="ChEBI" id="CHEBI:60240"/>
    </ligand>
</feature>
<evidence type="ECO:0000256" key="1">
    <source>
        <dbReference type="ARBA" id="ARBA00008635"/>
    </source>
</evidence>
<dbReference type="SUPFAM" id="SSF109854">
    <property type="entry name" value="DinB/YfiT-like putative metalloenzymes"/>
    <property type="match status" value="1"/>
</dbReference>
<dbReference type="Proteomes" id="UP000295416">
    <property type="component" value="Unassembled WGS sequence"/>
</dbReference>
<evidence type="ECO:0000256" key="3">
    <source>
        <dbReference type="PIRSR" id="PIRSR607837-1"/>
    </source>
</evidence>
<dbReference type="Gene3D" id="1.20.120.450">
    <property type="entry name" value="dinb family like domain"/>
    <property type="match status" value="1"/>
</dbReference>
<accession>A0A4R2P3X9</accession>
<proteinExistence type="inferred from homology"/>
<comment type="caution">
    <text evidence="5">The sequence shown here is derived from an EMBL/GenBank/DDBJ whole genome shotgun (WGS) entry which is preliminary data.</text>
</comment>
<keyword evidence="2 3" id="KW-0479">Metal-binding</keyword>
<gene>
    <name evidence="5" type="ORF">EV207_11043</name>
</gene>
<keyword evidence="6" id="KW-1185">Reference proteome</keyword>
<reference evidence="5 6" key="1">
    <citation type="submission" date="2019-03" db="EMBL/GenBank/DDBJ databases">
        <title>Genomic Encyclopedia of Type Strains, Phase IV (KMG-IV): sequencing the most valuable type-strain genomes for metagenomic binning, comparative biology and taxonomic classification.</title>
        <authorList>
            <person name="Goeker M."/>
        </authorList>
    </citation>
    <scope>NUCLEOTIDE SEQUENCE [LARGE SCALE GENOMIC DNA]</scope>
    <source>
        <strain evidence="5 6">DSM 19377</strain>
    </source>
</reference>
<feature type="binding site" evidence="3">
    <location>
        <position position="135"/>
    </location>
    <ligand>
        <name>a divalent metal cation</name>
        <dbReference type="ChEBI" id="CHEBI:60240"/>
    </ligand>
</feature>
<dbReference type="EMBL" id="SLXK01000010">
    <property type="protein sequence ID" value="TCP29422.1"/>
    <property type="molecule type" value="Genomic_DNA"/>
</dbReference>
<dbReference type="Pfam" id="PF05163">
    <property type="entry name" value="DinB"/>
    <property type="match status" value="1"/>
</dbReference>
<dbReference type="OrthoDB" id="9811413at2"/>
<protein>
    <submittedName>
        <fullName evidence="5">Putative damage-inducible protein DinB</fullName>
    </submittedName>
</protein>
<dbReference type="GO" id="GO:0046872">
    <property type="term" value="F:metal ion binding"/>
    <property type="evidence" value="ECO:0007669"/>
    <property type="project" value="UniProtKB-KW"/>
</dbReference>
<evidence type="ECO:0000313" key="5">
    <source>
        <dbReference type="EMBL" id="TCP29422.1"/>
    </source>
</evidence>
<dbReference type="InterPro" id="IPR034660">
    <property type="entry name" value="DinB/YfiT-like"/>
</dbReference>